<reference evidence="1 2" key="1">
    <citation type="submission" date="2018-09" db="EMBL/GenBank/DDBJ databases">
        <authorList>
            <person name="Le Fleche-Mateos A."/>
        </authorList>
    </citation>
    <scope>NUCLEOTIDE SEQUENCE [LARGE SCALE GENOMIC DNA]</scope>
    <source>
        <strain evidence="1 2">DSM 27399</strain>
    </source>
</reference>
<keyword evidence="2" id="KW-1185">Reference proteome</keyword>
<dbReference type="AlphaFoldDB" id="A0A419NBL5"/>
<accession>A0A419NBL5</accession>
<evidence type="ECO:0000313" key="2">
    <source>
        <dbReference type="Proteomes" id="UP000284908"/>
    </source>
</evidence>
<name>A0A419NBL5_9GAMM</name>
<dbReference type="RefSeq" id="WP_095921507.1">
    <property type="nucleotide sequence ID" value="NZ_RAHH01000006.1"/>
</dbReference>
<organism evidence="1 2">
    <name type="scientific">Rahnella woolbedingensis</name>
    <dbReference type="NCBI Taxonomy" id="1510574"/>
    <lineage>
        <taxon>Bacteria</taxon>
        <taxon>Pseudomonadati</taxon>
        <taxon>Pseudomonadota</taxon>
        <taxon>Gammaproteobacteria</taxon>
        <taxon>Enterobacterales</taxon>
        <taxon>Yersiniaceae</taxon>
        <taxon>Rahnella</taxon>
    </lineage>
</organism>
<evidence type="ECO:0000313" key="1">
    <source>
        <dbReference type="EMBL" id="RJT45692.1"/>
    </source>
</evidence>
<dbReference type="EMBL" id="RAHH01000006">
    <property type="protein sequence ID" value="RJT45692.1"/>
    <property type="molecule type" value="Genomic_DNA"/>
</dbReference>
<proteinExistence type="predicted"/>
<comment type="caution">
    <text evidence="1">The sequence shown here is derived from an EMBL/GenBank/DDBJ whole genome shotgun (WGS) entry which is preliminary data.</text>
</comment>
<sequence length="102" mass="11247">MINIADLIIDTDGKKLTTSEYQKIANNAAAGIDYVLCGMKSIGSLMFWAAGNSDYDGQMVKVDMQNLGMLIEANAKFLERMLEVESSALYNLKEGKTDDNEQ</sequence>
<dbReference type="Proteomes" id="UP000284908">
    <property type="component" value="Unassembled WGS sequence"/>
</dbReference>
<protein>
    <submittedName>
        <fullName evidence="1">Uncharacterized protein</fullName>
    </submittedName>
</protein>
<gene>
    <name evidence="1" type="ORF">D6C13_06090</name>
</gene>
<dbReference type="OrthoDB" id="7064709at2"/>